<evidence type="ECO:0000256" key="1">
    <source>
        <dbReference type="SAM" id="Coils"/>
    </source>
</evidence>
<dbReference type="EMBL" id="JBHUFL010000003">
    <property type="protein sequence ID" value="MFD1836204.1"/>
    <property type="molecule type" value="Genomic_DNA"/>
</dbReference>
<keyword evidence="1" id="KW-0175">Coiled coil</keyword>
<name>A0ABW4PZD6_9MICO</name>
<feature type="compositionally biased region" description="Basic and acidic residues" evidence="2">
    <location>
        <begin position="31"/>
        <end position="40"/>
    </location>
</feature>
<reference evidence="4" key="1">
    <citation type="journal article" date="2019" name="Int. J. Syst. Evol. Microbiol.">
        <title>The Global Catalogue of Microorganisms (GCM) 10K type strain sequencing project: providing services to taxonomists for standard genome sequencing and annotation.</title>
        <authorList>
            <consortium name="The Broad Institute Genomics Platform"/>
            <consortium name="The Broad Institute Genome Sequencing Center for Infectious Disease"/>
            <person name="Wu L."/>
            <person name="Ma J."/>
        </authorList>
    </citation>
    <scope>NUCLEOTIDE SEQUENCE [LARGE SCALE GENOMIC DNA]</scope>
    <source>
        <strain evidence="4">JCM 11650</strain>
    </source>
</reference>
<proteinExistence type="predicted"/>
<dbReference type="Gene3D" id="2.60.120.260">
    <property type="entry name" value="Galactose-binding domain-like"/>
    <property type="match status" value="1"/>
</dbReference>
<evidence type="ECO:0000313" key="3">
    <source>
        <dbReference type="EMBL" id="MFD1836204.1"/>
    </source>
</evidence>
<evidence type="ECO:0000313" key="4">
    <source>
        <dbReference type="Proteomes" id="UP001597280"/>
    </source>
</evidence>
<organism evidence="3 4">
    <name type="scientific">Brachybacterium rhamnosum</name>
    <dbReference type="NCBI Taxonomy" id="173361"/>
    <lineage>
        <taxon>Bacteria</taxon>
        <taxon>Bacillati</taxon>
        <taxon>Actinomycetota</taxon>
        <taxon>Actinomycetes</taxon>
        <taxon>Micrococcales</taxon>
        <taxon>Dermabacteraceae</taxon>
        <taxon>Brachybacterium</taxon>
    </lineage>
</organism>
<feature type="region of interest" description="Disordered" evidence="2">
    <location>
        <begin position="29"/>
        <end position="58"/>
    </location>
</feature>
<accession>A0ABW4PZD6</accession>
<comment type="caution">
    <text evidence="3">The sequence shown here is derived from an EMBL/GenBank/DDBJ whole genome shotgun (WGS) entry which is preliminary data.</text>
</comment>
<dbReference type="RefSeq" id="WP_343905538.1">
    <property type="nucleotide sequence ID" value="NZ_BAAAIS010000003.1"/>
</dbReference>
<protein>
    <submittedName>
        <fullName evidence="3">Uncharacterized protein</fullName>
    </submittedName>
</protein>
<gene>
    <name evidence="3" type="ORF">ACFSDA_14130</name>
</gene>
<keyword evidence="4" id="KW-1185">Reference proteome</keyword>
<dbReference type="Proteomes" id="UP001597280">
    <property type="component" value="Unassembled WGS sequence"/>
</dbReference>
<feature type="coiled-coil region" evidence="1">
    <location>
        <begin position="65"/>
        <end position="99"/>
    </location>
</feature>
<sequence length="1174" mass="122785">MVKRRNLKPDSKAAMADLVRRLNDRAAALETRPHGVKDLGETGDAVWTDPESGEESSVRELPALIDETALAIEAAKKELEETREDLDGAKGDLEAERIAREQAFAEAAAALAELEGRLEDGPSTSDLDAIRTDLAAARAVADSATTAATEANTAALAASQAALEAAGIAASKGRVIVSETEPTGADRTPSNIWIRPVPDDPATEVVESAVTYVYLEASDEWQATTSSELAQAAQNALDAREAAQQAQQRADAAVSAAATAQAAAEGAQRTAEQATLDARDAWNSAVAAGDAAAALRADMAAGPSLWADPSFERGMGPLPGPYPGKIERSQEWAASGSWSVKYTASGNAGNNYGAYFFGALTPGHWYAVSATVRAGDHEQQWITTWDARTAQNGAGPMIGYVISGTNGRITVPANSTSTATWFFQAPEGALAYRAWAGQAAAYNKAENAGQVVYVDDFRFVDVTETYPRLVAAQAAADAAQARADAAMTEAASKATPAQVTAAASAAEAAAKTAAAADAQAKADAAKAAALAGAATDAASKAAAAQAAAVAAASADAKTKADKALADALAALATARGQITAEIKTSANGKNAITVSSAAASSSTPGVVVGDTWWRVDGSGNIYGQWTWTGSQWSPRTVRSEVIANLDVGKLVVTGSSRFTEAVVDRLFADIFAAHKITAGELTIAAVGPDGELVADSVRGVHIQDGTVSANKLLIVGDPDDPDEVGLVARIAAIMQLAVEHLVVTDGATIDAAVIRKLASEMVTAGVIRTSETGQRVVIDKGGVVLIGLDDDGFEYELVRLGPSGENLLTIGDTTVAPDGIATPSLEAGMVTVDGRDVATIVDDGARGVVAWAYSTSNTAWDGTSSEVDRMRLSLLLRPDRMYSVTLDQRLVRTRSGATGLRIVERLRYNATDVSKSGQLAIYVGSQPASTITYSMAGFTGWLSTADLGITEDTPVQIWWSTQGVSGRDYRFEGSPGQAIRMTIRDEGPTVGSSGMSWFNTGTPAEGTADAPPATVEKVTRTEKFAATRAESWNKGASSFLSDKAGTVYQGKYPNVPAREGAWWFNSLNGNLSGATIKKVQLRFYVTHTYWGAGGTVDIRLHGKTSFTTGGLDTSIRTLKVKRNAQYSIDVPANYLDGFRSGTWRGFGLSTASTNLEYYVQARLANAEIWITYEK</sequence>
<evidence type="ECO:0000256" key="2">
    <source>
        <dbReference type="SAM" id="MobiDB-lite"/>
    </source>
</evidence>